<keyword evidence="2" id="KW-1185">Reference proteome</keyword>
<reference evidence="1 2" key="1">
    <citation type="journal article" date="2014" name="Proc. Natl. Acad. Sci. U.S.A.">
        <title>Functional characterization of flavobacteria rhodopsins reveals a unique class of light-driven chloride pump in bacteria.</title>
        <authorList>
            <person name="Yoshizawa S."/>
            <person name="Kumagai Y."/>
            <person name="Kim H."/>
            <person name="Ogura Y."/>
            <person name="Hayashi T."/>
            <person name="Iwasaki W."/>
            <person name="DeLong E.F."/>
            <person name="Kogure K."/>
        </authorList>
    </citation>
    <scope>NUCLEOTIDE SEQUENCE [LARGE SCALE GENOMIC DNA]</scope>
    <source>
        <strain evidence="1 2">S1-08</strain>
    </source>
</reference>
<gene>
    <name evidence="1" type="ORF">NMS_1643</name>
</gene>
<evidence type="ECO:0000313" key="1">
    <source>
        <dbReference type="EMBL" id="BAO55652.1"/>
    </source>
</evidence>
<protein>
    <submittedName>
        <fullName evidence="1">Uncharacterized protein</fullName>
    </submittedName>
</protein>
<accession>W8VXB8</accession>
<evidence type="ECO:0000313" key="2">
    <source>
        <dbReference type="Proteomes" id="UP000031760"/>
    </source>
</evidence>
<sequence>MLVEKIVLEFAFAKAEFDKRLARLKLCSILADVRRTTDLMNKQSLVELDLSRF</sequence>
<dbReference type="KEGG" id="nmf:NMS_1643"/>
<organism evidence="1 2">
    <name type="scientific">Nonlabens marinus S1-08</name>
    <dbReference type="NCBI Taxonomy" id="1454201"/>
    <lineage>
        <taxon>Bacteria</taxon>
        <taxon>Pseudomonadati</taxon>
        <taxon>Bacteroidota</taxon>
        <taxon>Flavobacteriia</taxon>
        <taxon>Flavobacteriales</taxon>
        <taxon>Flavobacteriaceae</taxon>
        <taxon>Nonlabens</taxon>
    </lineage>
</organism>
<dbReference type="AlphaFoldDB" id="W8VXB8"/>
<dbReference type="HOGENOM" id="CLU_3064054_0_0_10"/>
<proteinExistence type="predicted"/>
<dbReference type="RefSeq" id="WP_158448972.1">
    <property type="nucleotide sequence ID" value="NZ_AP014548.1"/>
</dbReference>
<dbReference type="Proteomes" id="UP000031760">
    <property type="component" value="Chromosome"/>
</dbReference>
<dbReference type="EMBL" id="AP014548">
    <property type="protein sequence ID" value="BAO55652.1"/>
    <property type="molecule type" value="Genomic_DNA"/>
</dbReference>
<dbReference type="STRING" id="1454201.NMS_1643"/>
<name>W8VXB8_9FLAO</name>